<gene>
    <name evidence="1" type="ORF">G7Z17_g2564</name>
</gene>
<keyword evidence="2" id="KW-1185">Reference proteome</keyword>
<dbReference type="GO" id="GO:0003866">
    <property type="term" value="F:3-phosphoshikimate 1-carboxyvinyltransferase activity"/>
    <property type="evidence" value="ECO:0007669"/>
    <property type="project" value="TreeGrafter"/>
</dbReference>
<dbReference type="InterPro" id="IPR027417">
    <property type="entry name" value="P-loop_NTPase"/>
</dbReference>
<dbReference type="InterPro" id="IPR031322">
    <property type="entry name" value="Shikimate/glucono_kinase"/>
</dbReference>
<name>A0A9P5HCJ7_9HYPO</name>
<accession>A0A9P5HCJ7</accession>
<dbReference type="EMBL" id="JAANBB010000026">
    <property type="protein sequence ID" value="KAF7554917.1"/>
    <property type="molecule type" value="Genomic_DNA"/>
</dbReference>
<dbReference type="Pfam" id="PF01202">
    <property type="entry name" value="SKI"/>
    <property type="match status" value="1"/>
</dbReference>
<comment type="caution">
    <text evidence="1">The sequence shown here is derived from an EMBL/GenBank/DDBJ whole genome shotgun (WGS) entry which is preliminary data.</text>
</comment>
<dbReference type="PANTHER" id="PTHR21090:SF27">
    <property type="entry name" value="QUINATE REPRESSOR PROTEIN"/>
    <property type="match status" value="1"/>
</dbReference>
<reference evidence="1" key="1">
    <citation type="submission" date="2020-03" db="EMBL/GenBank/DDBJ databases">
        <title>Draft Genome Sequence of Cylindrodendrum hubeiense.</title>
        <authorList>
            <person name="Buettner E."/>
            <person name="Kellner H."/>
        </authorList>
    </citation>
    <scope>NUCLEOTIDE SEQUENCE</scope>
    <source>
        <strain evidence="1">IHI 201604</strain>
    </source>
</reference>
<dbReference type="SUPFAM" id="SSF52540">
    <property type="entry name" value="P-loop containing nucleoside triphosphate hydrolases"/>
    <property type="match status" value="1"/>
</dbReference>
<dbReference type="OrthoDB" id="4415835at2759"/>
<evidence type="ECO:0000313" key="1">
    <source>
        <dbReference type="EMBL" id="KAF7554917.1"/>
    </source>
</evidence>
<proteinExistence type="predicted"/>
<dbReference type="GO" id="GO:0009423">
    <property type="term" value="P:chorismate biosynthetic process"/>
    <property type="evidence" value="ECO:0007669"/>
    <property type="project" value="TreeGrafter"/>
</dbReference>
<dbReference type="AlphaFoldDB" id="A0A9P5HCJ7"/>
<dbReference type="Gene3D" id="3.40.50.300">
    <property type="entry name" value="P-loop containing nucleotide triphosphate hydrolases"/>
    <property type="match status" value="1"/>
</dbReference>
<protein>
    <submittedName>
        <fullName evidence="1">Uncharacterized protein</fullName>
    </submittedName>
</protein>
<sequence length="244" mass="26304">MAGIKRPVEAMLGHEGAPSLARCRNSISNTQIHSVTMGGSTITDRLSAATQAEPQPVAARTPTSTPALPVLTRKPLPEFSSDASLVLVGIRGAGKSTLAIMASSVTNRKVIDLETAFHSASGTTSADYKTKHGSAACDTQQAKVLNNLLHRHSTGCVLVCSWISSTIQSLLQKFSETHPVIHIVREADAIEKLFNISDKGKVWDLLRLSSAIFRTYVAEEELVQLYLNLIQHATRLAPEMITAH</sequence>
<organism evidence="1 2">
    <name type="scientific">Cylindrodendrum hubeiense</name>
    <dbReference type="NCBI Taxonomy" id="595255"/>
    <lineage>
        <taxon>Eukaryota</taxon>
        <taxon>Fungi</taxon>
        <taxon>Dikarya</taxon>
        <taxon>Ascomycota</taxon>
        <taxon>Pezizomycotina</taxon>
        <taxon>Sordariomycetes</taxon>
        <taxon>Hypocreomycetidae</taxon>
        <taxon>Hypocreales</taxon>
        <taxon>Nectriaceae</taxon>
        <taxon>Cylindrodendrum</taxon>
    </lineage>
</organism>
<evidence type="ECO:0000313" key="2">
    <source>
        <dbReference type="Proteomes" id="UP000722485"/>
    </source>
</evidence>
<dbReference type="PANTHER" id="PTHR21090">
    <property type="entry name" value="AROM/DEHYDROQUINATE SYNTHASE"/>
    <property type="match status" value="1"/>
</dbReference>
<dbReference type="Proteomes" id="UP000722485">
    <property type="component" value="Unassembled WGS sequence"/>
</dbReference>